<evidence type="ECO:0000256" key="2">
    <source>
        <dbReference type="ARBA" id="ARBA00022801"/>
    </source>
</evidence>
<comment type="similarity">
    <text evidence="1">Belongs to the isochorismatase family.</text>
</comment>
<feature type="domain" description="Isochorismatase-like" evidence="3">
    <location>
        <begin position="4"/>
        <end position="175"/>
    </location>
</feature>
<evidence type="ECO:0000313" key="5">
    <source>
        <dbReference type="Proteomes" id="UP000315343"/>
    </source>
</evidence>
<name>A0A562J4X0_9FIRM</name>
<dbReference type="CDD" id="cd01014">
    <property type="entry name" value="nicotinamidase_related"/>
    <property type="match status" value="1"/>
</dbReference>
<dbReference type="Proteomes" id="UP000315343">
    <property type="component" value="Unassembled WGS sequence"/>
</dbReference>
<dbReference type="SUPFAM" id="SSF52499">
    <property type="entry name" value="Isochorismatase-like hydrolases"/>
    <property type="match status" value="1"/>
</dbReference>
<gene>
    <name evidence="4" type="ORF">LY60_03074</name>
</gene>
<dbReference type="PANTHER" id="PTHR43540:SF1">
    <property type="entry name" value="ISOCHORISMATASE HYDROLASE"/>
    <property type="match status" value="1"/>
</dbReference>
<evidence type="ECO:0000313" key="4">
    <source>
        <dbReference type="EMBL" id="TWH78232.1"/>
    </source>
</evidence>
<evidence type="ECO:0000259" key="3">
    <source>
        <dbReference type="Pfam" id="PF00857"/>
    </source>
</evidence>
<proteinExistence type="inferred from homology"/>
<keyword evidence="2" id="KW-0378">Hydrolase</keyword>
<dbReference type="InterPro" id="IPR036380">
    <property type="entry name" value="Isochorismatase-like_sf"/>
</dbReference>
<accession>A0A562J4X0</accession>
<evidence type="ECO:0000256" key="1">
    <source>
        <dbReference type="ARBA" id="ARBA00006336"/>
    </source>
</evidence>
<dbReference type="GO" id="GO:0016787">
    <property type="term" value="F:hydrolase activity"/>
    <property type="evidence" value="ECO:0007669"/>
    <property type="project" value="UniProtKB-KW"/>
</dbReference>
<dbReference type="Pfam" id="PF00857">
    <property type="entry name" value="Isochorismatase"/>
    <property type="match status" value="1"/>
</dbReference>
<sequence length="185" mass="20974">MNDTVLIIIDIQNMYFEEGSYKLFDADEASLKAAKILNHFRSKNLPVIYIKHLFKDNKITKQELMRKCEIHKNVMPVHGETIMEKNYPSSFLNTDLKTCLDDLKASKLVVAGMMSHMCIDTTVRAAQNYGYDVTVLEDACTTKNLNTKNGEIHASVVHDVFMASLNGTFARVMTVDEYIGAENQQ</sequence>
<dbReference type="AlphaFoldDB" id="A0A562J4X0"/>
<comment type="caution">
    <text evidence="4">The sequence shown here is derived from an EMBL/GenBank/DDBJ whole genome shotgun (WGS) entry which is preliminary data.</text>
</comment>
<dbReference type="InterPro" id="IPR050272">
    <property type="entry name" value="Isochorismatase-like_hydrls"/>
</dbReference>
<dbReference type="InterPro" id="IPR000868">
    <property type="entry name" value="Isochorismatase-like_dom"/>
</dbReference>
<dbReference type="Gene3D" id="3.40.50.850">
    <property type="entry name" value="Isochorismatase-like"/>
    <property type="match status" value="1"/>
</dbReference>
<reference evidence="4 5" key="1">
    <citation type="submission" date="2019-07" db="EMBL/GenBank/DDBJ databases">
        <title>Genomic Encyclopedia of Type Strains, Phase I: the one thousand microbial genomes (KMG-I) project.</title>
        <authorList>
            <person name="Kyrpides N."/>
        </authorList>
    </citation>
    <scope>NUCLEOTIDE SEQUENCE [LARGE SCALE GENOMIC DNA]</scope>
    <source>
        <strain evidence="4 5">DSM 13558</strain>
    </source>
</reference>
<organism evidence="4 5">
    <name type="scientific">Sedimentibacter saalensis</name>
    <dbReference type="NCBI Taxonomy" id="130788"/>
    <lineage>
        <taxon>Bacteria</taxon>
        <taxon>Bacillati</taxon>
        <taxon>Bacillota</taxon>
        <taxon>Tissierellia</taxon>
        <taxon>Sedimentibacter</taxon>
    </lineage>
</organism>
<dbReference type="PANTHER" id="PTHR43540">
    <property type="entry name" value="PEROXYUREIDOACRYLATE/UREIDOACRYLATE AMIDOHYDROLASE-RELATED"/>
    <property type="match status" value="1"/>
</dbReference>
<protein>
    <submittedName>
        <fullName evidence="4">Nicotinamidase-related amidase</fullName>
    </submittedName>
</protein>
<dbReference type="RefSeq" id="WP_145085659.1">
    <property type="nucleotide sequence ID" value="NZ_VLKH01000010.1"/>
</dbReference>
<dbReference type="OrthoDB" id="9796485at2"/>
<dbReference type="EMBL" id="VLKH01000010">
    <property type="protein sequence ID" value="TWH78232.1"/>
    <property type="molecule type" value="Genomic_DNA"/>
</dbReference>
<keyword evidence="5" id="KW-1185">Reference proteome</keyword>